<sequence length="76" mass="8618">MATANRFFSHESPDTAGAAVITNNPVRSNNILWAKSIAWIFPSPDECASAFVIHLPGHTRYTFRREERRHTVAYQS</sequence>
<evidence type="ECO:0000313" key="1">
    <source>
        <dbReference type="EMBL" id="QBM91483.1"/>
    </source>
</evidence>
<reference evidence="1" key="1">
    <citation type="submission" date="2019-01" db="EMBL/GenBank/DDBJ databases">
        <title>Salmonella strain 1423 plasmid sequences.</title>
        <authorList>
            <person name="Chen K."/>
            <person name="Chen S."/>
        </authorList>
    </citation>
    <scope>NUCLEOTIDE SEQUENCE</scope>
    <source>
        <strain evidence="1">Sa1423</strain>
        <plasmid evidence="1">pSa1423-160k</plasmid>
    </source>
</reference>
<organism evidence="1">
    <name type="scientific">Salmonella sp</name>
    <dbReference type="NCBI Taxonomy" id="599"/>
    <lineage>
        <taxon>Bacteria</taxon>
        <taxon>Pseudomonadati</taxon>
        <taxon>Pseudomonadota</taxon>
        <taxon>Gammaproteobacteria</taxon>
        <taxon>Enterobacterales</taxon>
        <taxon>Enterobacteriaceae</taxon>
        <taxon>Salmonella</taxon>
    </lineage>
</organism>
<protein>
    <submittedName>
        <fullName evidence="1">Uncharacterized protein</fullName>
    </submittedName>
</protein>
<dbReference type="AlphaFoldDB" id="A0A482ETF4"/>
<proteinExistence type="predicted"/>
<gene>
    <name evidence="1" type="ORF">NNIBIDOC_00154</name>
</gene>
<geneLocation type="plasmid" evidence="1">
    <name>pSa1423-160k</name>
</geneLocation>
<dbReference type="EMBL" id="MK356558">
    <property type="protein sequence ID" value="QBM91483.1"/>
    <property type="molecule type" value="Genomic_DNA"/>
</dbReference>
<keyword evidence="1" id="KW-0614">Plasmid</keyword>
<accession>A0A482ETF4</accession>
<name>A0A482ETF4_SALSP</name>